<dbReference type="Gene3D" id="3.40.50.2000">
    <property type="entry name" value="Glycogen Phosphorylase B"/>
    <property type="match status" value="1"/>
</dbReference>
<organism evidence="1 2">
    <name type="scientific">Steccherinum ochraceum</name>
    <dbReference type="NCBI Taxonomy" id="92696"/>
    <lineage>
        <taxon>Eukaryota</taxon>
        <taxon>Fungi</taxon>
        <taxon>Dikarya</taxon>
        <taxon>Basidiomycota</taxon>
        <taxon>Agaricomycotina</taxon>
        <taxon>Agaricomycetes</taxon>
        <taxon>Polyporales</taxon>
        <taxon>Steccherinaceae</taxon>
        <taxon>Steccherinum</taxon>
    </lineage>
</organism>
<comment type="caution">
    <text evidence="1">The sequence shown here is derived from an EMBL/GenBank/DDBJ whole genome shotgun (WGS) entry which is preliminary data.</text>
</comment>
<evidence type="ECO:0000313" key="1">
    <source>
        <dbReference type="EMBL" id="TCD66002.1"/>
    </source>
</evidence>
<gene>
    <name evidence="1" type="ORF">EIP91_001902</name>
</gene>
<evidence type="ECO:0000313" key="2">
    <source>
        <dbReference type="Proteomes" id="UP000292702"/>
    </source>
</evidence>
<dbReference type="EMBL" id="RWJN01000153">
    <property type="protein sequence ID" value="TCD66002.1"/>
    <property type="molecule type" value="Genomic_DNA"/>
</dbReference>
<reference evidence="1 2" key="1">
    <citation type="submission" date="2018-11" db="EMBL/GenBank/DDBJ databases">
        <title>Genome assembly of Steccherinum ochraceum LE-BIN_3174, the white-rot fungus of the Steccherinaceae family (The Residual Polyporoid clade, Polyporales, Basidiomycota).</title>
        <authorList>
            <person name="Fedorova T.V."/>
            <person name="Glazunova O.A."/>
            <person name="Landesman E.O."/>
            <person name="Moiseenko K.V."/>
            <person name="Psurtseva N.V."/>
            <person name="Savinova O.S."/>
            <person name="Shakhova N.V."/>
            <person name="Tyazhelova T.V."/>
            <person name="Vasina D.V."/>
        </authorList>
    </citation>
    <scope>NUCLEOTIDE SEQUENCE [LARGE SCALE GENOMIC DNA]</scope>
    <source>
        <strain evidence="1 2">LE-BIN_3174</strain>
    </source>
</reference>
<dbReference type="AlphaFoldDB" id="A0A4R0RFD5"/>
<dbReference type="Proteomes" id="UP000292702">
    <property type="component" value="Unassembled WGS sequence"/>
</dbReference>
<proteinExistence type="predicted"/>
<accession>A0A4R0RFD5</accession>
<protein>
    <submittedName>
        <fullName evidence="1">Uncharacterized protein</fullName>
    </submittedName>
</protein>
<name>A0A4R0RFD5_9APHY</name>
<sequence length="273" mass="30498">MSIFTPMFTTEERDRYHVSTIPFDRFTATPTNYGRTGIAAHHSDRLCPYFWRLLRETSAAWLQAYYIPLRLLAPGLVGYSFNFSSTPSVASLTASRIPESRIPDPALCDQAQFSFQTLTSAWFSIITTYTISSIVMTVATTAQAQGHIVLFAHEAWSHSRPVCVLATRIALARNIYVTLIVIREHWKRANVELSRGFDPEVADRRKFIRLVGISTAGDEGRSFLDGEESNQNAYFAAFENIYAKLADGKAISDDVTNEEVPAVMAPSVVVMDP</sequence>
<dbReference type="OrthoDB" id="5835829at2759"/>
<keyword evidence="2" id="KW-1185">Reference proteome</keyword>